<comment type="caution">
    <text evidence="2">The sequence shown here is derived from an EMBL/GenBank/DDBJ whole genome shotgun (WGS) entry which is preliminary data.</text>
</comment>
<accession>A0AAD7LAP9</accession>
<evidence type="ECO:0000256" key="1">
    <source>
        <dbReference type="SAM" id="MobiDB-lite"/>
    </source>
</evidence>
<name>A0AAD7LAP9_QUISA</name>
<dbReference type="Proteomes" id="UP001163823">
    <property type="component" value="Chromosome 10"/>
</dbReference>
<dbReference type="AlphaFoldDB" id="A0AAD7LAP9"/>
<protein>
    <submittedName>
        <fullName evidence="2">Uncharacterized protein</fullName>
    </submittedName>
</protein>
<keyword evidence="3" id="KW-1185">Reference proteome</keyword>
<evidence type="ECO:0000313" key="2">
    <source>
        <dbReference type="EMBL" id="KAJ7954633.1"/>
    </source>
</evidence>
<feature type="region of interest" description="Disordered" evidence="1">
    <location>
        <begin position="188"/>
        <end position="211"/>
    </location>
</feature>
<sequence length="211" mass="23937">MESVNPAKSLEEEDHLTRSKKKMKGTSATRLNEVDMVGEEGTVCVGEDHKLDENGRQLTFRDKLMRDIEAKEKNERRWKIYDNLRWENGVIQVGVQENWPTITVSNKVKSMLSKQRLFDYQTYGKEYWQGIDSCPPGVSNMELQNVKPPAPSENMEADSGELDMQMGILSEDSWQILSISKKAFSSSSGNQNAETLITPPGGAMNQKTRKF</sequence>
<evidence type="ECO:0000313" key="3">
    <source>
        <dbReference type="Proteomes" id="UP001163823"/>
    </source>
</evidence>
<dbReference type="KEGG" id="qsa:O6P43_026189"/>
<proteinExistence type="predicted"/>
<feature type="region of interest" description="Disordered" evidence="1">
    <location>
        <begin position="1"/>
        <end position="32"/>
    </location>
</feature>
<gene>
    <name evidence="2" type="ORF">O6P43_026189</name>
</gene>
<dbReference type="EMBL" id="JARAOO010000010">
    <property type="protein sequence ID" value="KAJ7954633.1"/>
    <property type="molecule type" value="Genomic_DNA"/>
</dbReference>
<organism evidence="2 3">
    <name type="scientific">Quillaja saponaria</name>
    <name type="common">Soap bark tree</name>
    <dbReference type="NCBI Taxonomy" id="32244"/>
    <lineage>
        <taxon>Eukaryota</taxon>
        <taxon>Viridiplantae</taxon>
        <taxon>Streptophyta</taxon>
        <taxon>Embryophyta</taxon>
        <taxon>Tracheophyta</taxon>
        <taxon>Spermatophyta</taxon>
        <taxon>Magnoliopsida</taxon>
        <taxon>eudicotyledons</taxon>
        <taxon>Gunneridae</taxon>
        <taxon>Pentapetalae</taxon>
        <taxon>rosids</taxon>
        <taxon>fabids</taxon>
        <taxon>Fabales</taxon>
        <taxon>Quillajaceae</taxon>
        <taxon>Quillaja</taxon>
    </lineage>
</organism>
<reference evidence="2" key="1">
    <citation type="journal article" date="2023" name="Science">
        <title>Elucidation of the pathway for biosynthesis of saponin adjuvants from the soapbark tree.</title>
        <authorList>
            <person name="Reed J."/>
            <person name="Orme A."/>
            <person name="El-Demerdash A."/>
            <person name="Owen C."/>
            <person name="Martin L.B.B."/>
            <person name="Misra R.C."/>
            <person name="Kikuchi S."/>
            <person name="Rejzek M."/>
            <person name="Martin A.C."/>
            <person name="Harkess A."/>
            <person name="Leebens-Mack J."/>
            <person name="Louveau T."/>
            <person name="Stephenson M.J."/>
            <person name="Osbourn A."/>
        </authorList>
    </citation>
    <scope>NUCLEOTIDE SEQUENCE</scope>
    <source>
        <strain evidence="2">S10</strain>
    </source>
</reference>